<dbReference type="OrthoDB" id="122407at2157"/>
<sequence length="84" mass="9579">MADCEKLEKCPFFNAYKDDEKIWPLIKGFTVLYCKGSKQDDCIRKQISSKFGADKVPVNMMPNGKALPGTGKEEWDQKVIEFLS</sequence>
<proteinExistence type="predicted"/>
<comment type="caution">
    <text evidence="1">The sequence shown here is derived from an EMBL/GenBank/DDBJ whole genome shotgun (WGS) entry which is preliminary data.</text>
</comment>
<dbReference type="RefSeq" id="WP_109939063.1">
    <property type="nucleotide sequence ID" value="NZ_CP176366.1"/>
</dbReference>
<dbReference type="GeneID" id="97610426"/>
<dbReference type="EMBL" id="QGMZ01000001">
    <property type="protein sequence ID" value="PWR76244.1"/>
    <property type="molecule type" value="Genomic_DNA"/>
</dbReference>
<keyword evidence="2" id="KW-1185">Reference proteome</keyword>
<organism evidence="1 2">
    <name type="scientific">Methanospirillum stamsii</name>
    <dbReference type="NCBI Taxonomy" id="1277351"/>
    <lineage>
        <taxon>Archaea</taxon>
        <taxon>Methanobacteriati</taxon>
        <taxon>Methanobacteriota</taxon>
        <taxon>Stenosarchaea group</taxon>
        <taxon>Methanomicrobia</taxon>
        <taxon>Methanomicrobiales</taxon>
        <taxon>Methanospirillaceae</taxon>
        <taxon>Methanospirillum</taxon>
    </lineage>
</organism>
<protein>
    <submittedName>
        <fullName evidence="1">Uncharacterized protein</fullName>
    </submittedName>
</protein>
<gene>
    <name evidence="1" type="ORF">DLD82_00065</name>
</gene>
<evidence type="ECO:0000313" key="2">
    <source>
        <dbReference type="Proteomes" id="UP000245934"/>
    </source>
</evidence>
<name>A0A2V2N8K8_9EURY</name>
<evidence type="ECO:0000313" key="1">
    <source>
        <dbReference type="EMBL" id="PWR76244.1"/>
    </source>
</evidence>
<dbReference type="Proteomes" id="UP000245934">
    <property type="component" value="Unassembled WGS sequence"/>
</dbReference>
<dbReference type="AlphaFoldDB" id="A0A2V2N8K8"/>
<accession>A0A2V2N8K8</accession>
<reference evidence="1 2" key="1">
    <citation type="submission" date="2018-05" db="EMBL/GenBank/DDBJ databases">
        <title>Draft genome of Methanospirillum stamsii Pt1.</title>
        <authorList>
            <person name="Dueholm M.S."/>
            <person name="Nielsen P.H."/>
            <person name="Bakmann L.F."/>
            <person name="Otzen D.E."/>
        </authorList>
    </citation>
    <scope>NUCLEOTIDE SEQUENCE [LARGE SCALE GENOMIC DNA]</scope>
    <source>
        <strain evidence="1 2">Pt1</strain>
    </source>
</reference>